<evidence type="ECO:0000313" key="17">
    <source>
        <dbReference type="EMBL" id="CAH2099783.1"/>
    </source>
</evidence>
<evidence type="ECO:0000256" key="4">
    <source>
        <dbReference type="ARBA" id="ARBA00022692"/>
    </source>
</evidence>
<feature type="transmembrane region" description="Helical" evidence="16">
    <location>
        <begin position="313"/>
        <end position="336"/>
    </location>
</feature>
<dbReference type="GO" id="GO:0005886">
    <property type="term" value="C:plasma membrane"/>
    <property type="evidence" value="ECO:0007669"/>
    <property type="project" value="TreeGrafter"/>
</dbReference>
<comment type="subcellular location">
    <subcellularLocation>
        <location evidence="1">Membrane</location>
        <topology evidence="1">Multi-pass membrane protein</topology>
    </subcellularLocation>
</comment>
<feature type="transmembrane region" description="Helical" evidence="16">
    <location>
        <begin position="458"/>
        <end position="482"/>
    </location>
</feature>
<feature type="transmembrane region" description="Helical" evidence="16">
    <location>
        <begin position="124"/>
        <end position="152"/>
    </location>
</feature>
<evidence type="ECO:0000256" key="2">
    <source>
        <dbReference type="ARBA" id="ARBA00006459"/>
    </source>
</evidence>
<proteinExistence type="inferred from homology"/>
<evidence type="ECO:0000256" key="8">
    <source>
        <dbReference type="ARBA" id="ARBA00023053"/>
    </source>
</evidence>
<dbReference type="PANTHER" id="PTHR11616">
    <property type="entry name" value="SODIUM/CHLORIDE DEPENDENT TRANSPORTER"/>
    <property type="match status" value="1"/>
</dbReference>
<organism evidence="17 18">
    <name type="scientific">Euphydryas editha</name>
    <name type="common">Edith's checkerspot</name>
    <dbReference type="NCBI Taxonomy" id="104508"/>
    <lineage>
        <taxon>Eukaryota</taxon>
        <taxon>Metazoa</taxon>
        <taxon>Ecdysozoa</taxon>
        <taxon>Arthropoda</taxon>
        <taxon>Hexapoda</taxon>
        <taxon>Insecta</taxon>
        <taxon>Pterygota</taxon>
        <taxon>Neoptera</taxon>
        <taxon>Endopterygota</taxon>
        <taxon>Lepidoptera</taxon>
        <taxon>Glossata</taxon>
        <taxon>Ditrysia</taxon>
        <taxon>Papilionoidea</taxon>
        <taxon>Nymphalidae</taxon>
        <taxon>Nymphalinae</taxon>
        <taxon>Euphydryas</taxon>
    </lineage>
</organism>
<dbReference type="GO" id="GO:0015179">
    <property type="term" value="F:L-amino acid transmembrane transporter activity"/>
    <property type="evidence" value="ECO:0007669"/>
    <property type="project" value="TreeGrafter"/>
</dbReference>
<reference evidence="17" key="1">
    <citation type="submission" date="2022-03" db="EMBL/GenBank/DDBJ databases">
        <authorList>
            <person name="Tunstrom K."/>
        </authorList>
    </citation>
    <scope>NUCLEOTIDE SEQUENCE</scope>
</reference>
<evidence type="ECO:0000256" key="16">
    <source>
        <dbReference type="SAM" id="Phobius"/>
    </source>
</evidence>
<evidence type="ECO:0000256" key="11">
    <source>
        <dbReference type="ARBA" id="ARBA00023180"/>
    </source>
</evidence>
<keyword evidence="12" id="KW-0739">Sodium transport</keyword>
<evidence type="ECO:0000256" key="6">
    <source>
        <dbReference type="ARBA" id="ARBA00022970"/>
    </source>
</evidence>
<keyword evidence="5" id="KW-0769">Symport</keyword>
<evidence type="ECO:0000256" key="14">
    <source>
        <dbReference type="ARBA" id="ARBA00040215"/>
    </source>
</evidence>
<gene>
    <name evidence="17" type="ORF">EEDITHA_LOCUS14716</name>
</gene>
<dbReference type="PANTHER" id="PTHR11616:SF321">
    <property type="entry name" value="SODIUM-DEPENDENT NUTRIENT AMINO ACID TRANSPORTER 1-RELATED"/>
    <property type="match status" value="1"/>
</dbReference>
<evidence type="ECO:0000256" key="9">
    <source>
        <dbReference type="ARBA" id="ARBA00023065"/>
    </source>
</evidence>
<feature type="binding site" evidence="15">
    <location>
        <position position="372"/>
    </location>
    <ligand>
        <name>Na(+)</name>
        <dbReference type="ChEBI" id="CHEBI:29101"/>
        <label>1</label>
    </ligand>
</feature>
<comment type="function">
    <text evidence="13">Unusual broad substrate spectrum amino acid:sodium cotransporter that promotes absorption of the D isomers of essential amino acids. Neutral amino acids are the preferred substrates, especially methionine and phenylalanine.</text>
</comment>
<comment type="caution">
    <text evidence="17">The sequence shown here is derived from an EMBL/GenBank/DDBJ whole genome shotgun (WGS) entry which is preliminary data.</text>
</comment>
<dbReference type="InterPro" id="IPR000175">
    <property type="entry name" value="Na/ntran_symport"/>
</dbReference>
<dbReference type="AlphaFoldDB" id="A0AAU9UP80"/>
<sequence length="641" mass="70989">MANRNPNSMDTILTYDNRDAQSQWSVVWSTAHIPGMDNASGGAQRGMRGRRKLRLGSLALGAFLTMHCRVAASALTGGFFVFMLFLIMSTGLLANPLRHFEVYLGQWSISGPGRAFRILPMFEGIGLAICINALVRAILCCTIASIAAIYVIHSVADSKLPFTYCRDFDLKPYDPVVKNITLIMLGESIFSLETGEVSDKNLITEHVTVGTQDLAWRNVTGQDLIYKRPIKNVTRRNYPQTIEVCNEGYSLGYPTLYSTPAYNFFYVEVVLFREDNDFGQFNMSLSLCLIFVWSILWILLIKERLCHGRLIWNNVYSWLVIVPWIWSVVLLITALIKLLSLPEALRKVFRIGAKEVLAGLADALEISIYIHSASVGSEIIHGKGLNHYATGHIDPHLNGENVWHSGLLLLLTGLHAAGAAICALVDCTQPNTKTVYNMKESTLWIIPMYSKCTVISNYSHFLSTLIFSGISFSYISVAFILVKTALHTIFEYKVKLVFAEQAVVAGTILTCMGLSLLFATNSGVALLESVDAIMSGVTMPSICLLELVALLYVYRNHDFISDMNIATEENACSTRIGAQWQIIPFIVLAAVVMRVSLLMGAELPRRCVWAAGAPLAAALLAPALRALRNAYVFLRRPHRAA</sequence>
<evidence type="ECO:0000256" key="5">
    <source>
        <dbReference type="ARBA" id="ARBA00022847"/>
    </source>
</evidence>
<evidence type="ECO:0000256" key="1">
    <source>
        <dbReference type="ARBA" id="ARBA00004141"/>
    </source>
</evidence>
<dbReference type="SUPFAM" id="SSF161070">
    <property type="entry name" value="SNF-like"/>
    <property type="match status" value="1"/>
</dbReference>
<protein>
    <recommendedName>
        <fullName evidence="14">Sodium-dependent nutrient amino acid transporter 1</fullName>
    </recommendedName>
</protein>
<keyword evidence="18" id="KW-1185">Reference proteome</keyword>
<evidence type="ECO:0000256" key="12">
    <source>
        <dbReference type="ARBA" id="ARBA00023201"/>
    </source>
</evidence>
<keyword evidence="10 16" id="KW-0472">Membrane</keyword>
<evidence type="ECO:0000256" key="7">
    <source>
        <dbReference type="ARBA" id="ARBA00022989"/>
    </source>
</evidence>
<evidence type="ECO:0000256" key="10">
    <source>
        <dbReference type="ARBA" id="ARBA00023136"/>
    </source>
</evidence>
<evidence type="ECO:0000256" key="15">
    <source>
        <dbReference type="PIRSR" id="PIRSR600175-1"/>
    </source>
</evidence>
<dbReference type="EMBL" id="CAKOGL010000022">
    <property type="protein sequence ID" value="CAH2099783.1"/>
    <property type="molecule type" value="Genomic_DNA"/>
</dbReference>
<feature type="transmembrane region" description="Helical" evidence="16">
    <location>
        <begin position="78"/>
        <end position="97"/>
    </location>
</feature>
<feature type="transmembrane region" description="Helical" evidence="16">
    <location>
        <begin position="502"/>
        <end position="520"/>
    </location>
</feature>
<keyword evidence="9" id="KW-0406">Ion transport</keyword>
<evidence type="ECO:0000256" key="3">
    <source>
        <dbReference type="ARBA" id="ARBA00022448"/>
    </source>
</evidence>
<dbReference type="GO" id="GO:0046872">
    <property type="term" value="F:metal ion binding"/>
    <property type="evidence" value="ECO:0007669"/>
    <property type="project" value="UniProtKB-KW"/>
</dbReference>
<feature type="transmembrane region" description="Helical" evidence="16">
    <location>
        <begin position="532"/>
        <end position="554"/>
    </location>
</feature>
<name>A0AAU9UP80_EUPED</name>
<keyword evidence="8 15" id="KW-0915">Sodium</keyword>
<keyword evidence="7 16" id="KW-1133">Transmembrane helix</keyword>
<dbReference type="InterPro" id="IPR037272">
    <property type="entry name" value="SNS_sf"/>
</dbReference>
<keyword evidence="6" id="KW-0029">Amino-acid transport</keyword>
<keyword evidence="11" id="KW-0325">Glycoprotein</keyword>
<evidence type="ECO:0000313" key="18">
    <source>
        <dbReference type="Proteomes" id="UP001153954"/>
    </source>
</evidence>
<accession>A0AAU9UP80</accession>
<keyword evidence="3" id="KW-0813">Transport</keyword>
<dbReference type="GO" id="GO:0005283">
    <property type="term" value="F:amino acid:sodium symporter activity"/>
    <property type="evidence" value="ECO:0007669"/>
    <property type="project" value="TreeGrafter"/>
</dbReference>
<dbReference type="GO" id="GO:0089718">
    <property type="term" value="P:amino acid import across plasma membrane"/>
    <property type="evidence" value="ECO:0007669"/>
    <property type="project" value="TreeGrafter"/>
</dbReference>
<evidence type="ECO:0000256" key="13">
    <source>
        <dbReference type="ARBA" id="ARBA00037785"/>
    </source>
</evidence>
<feature type="transmembrane region" description="Helical" evidence="16">
    <location>
        <begin position="281"/>
        <end position="301"/>
    </location>
</feature>
<comment type="similarity">
    <text evidence="2">Belongs to the sodium:neurotransmitter symporter (SNF) (TC 2.A.22) family.</text>
</comment>
<dbReference type="Pfam" id="PF00209">
    <property type="entry name" value="SNF"/>
    <property type="match status" value="1"/>
</dbReference>
<dbReference type="PROSITE" id="PS50267">
    <property type="entry name" value="NA_NEUROTRAN_SYMP_3"/>
    <property type="match status" value="1"/>
</dbReference>
<keyword evidence="15" id="KW-0479">Metal-binding</keyword>
<keyword evidence="4 16" id="KW-0812">Transmembrane</keyword>
<feature type="transmembrane region" description="Helical" evidence="16">
    <location>
        <begin position="582"/>
        <end position="601"/>
    </location>
</feature>
<dbReference type="Proteomes" id="UP001153954">
    <property type="component" value="Unassembled WGS sequence"/>
</dbReference>